<dbReference type="GO" id="GO:0003676">
    <property type="term" value="F:nucleic acid binding"/>
    <property type="evidence" value="ECO:0007669"/>
    <property type="project" value="InterPro"/>
</dbReference>
<evidence type="ECO:0000256" key="3">
    <source>
        <dbReference type="ARBA" id="ARBA00022839"/>
    </source>
</evidence>
<feature type="domain" description="Exonuclease" evidence="4">
    <location>
        <begin position="7"/>
        <end position="195"/>
    </location>
</feature>
<reference evidence="5" key="1">
    <citation type="submission" date="2022-10" db="EMBL/GenBank/DDBJ databases">
        <title>Novel sulphate-reducing endosymbionts in the free-living metamonad Anaeramoeba.</title>
        <authorList>
            <person name="Jerlstrom-Hultqvist J."/>
            <person name="Cepicka I."/>
            <person name="Gallot-Lavallee L."/>
            <person name="Salas-Leiva D."/>
            <person name="Curtis B.A."/>
            <person name="Zahonova K."/>
            <person name="Pipaliya S."/>
            <person name="Dacks J."/>
            <person name="Roger A.J."/>
        </authorList>
    </citation>
    <scope>NUCLEOTIDE SEQUENCE</scope>
    <source>
        <strain evidence="5">BMAN</strain>
    </source>
</reference>
<dbReference type="InterPro" id="IPR051274">
    <property type="entry name" value="3-5_Exoribonuclease"/>
</dbReference>
<dbReference type="GO" id="GO:0000175">
    <property type="term" value="F:3'-5'-RNA exonuclease activity"/>
    <property type="evidence" value="ECO:0007669"/>
    <property type="project" value="InterPro"/>
</dbReference>
<dbReference type="Gene3D" id="3.30.420.10">
    <property type="entry name" value="Ribonuclease H-like superfamily/Ribonuclease H"/>
    <property type="match status" value="1"/>
</dbReference>
<protein>
    <submittedName>
        <fullName evidence="5">3'-5' exoribonuclease 1</fullName>
    </submittedName>
</protein>
<dbReference type="OrthoDB" id="448399at2759"/>
<dbReference type="PANTHER" id="PTHR23044:SF61">
    <property type="entry name" value="3'-5' EXORIBONUCLEASE 1-RELATED"/>
    <property type="match status" value="1"/>
</dbReference>
<dbReference type="PANTHER" id="PTHR23044">
    <property type="entry name" value="3'-5' EXONUCLEASE ERI1-RELATED"/>
    <property type="match status" value="1"/>
</dbReference>
<comment type="caution">
    <text evidence="5">The sequence shown here is derived from an EMBL/GenBank/DDBJ whole genome shotgun (WGS) entry which is preliminary data.</text>
</comment>
<keyword evidence="6" id="KW-1185">Reference proteome</keyword>
<sequence length="283" mass="33576">MNSIIEKILILDFEATCGYEIYEPEIIEFPVVILNTQNLMIEGFFHSYVQPISNQKISKFCTSLTGITQQQVDFAPKFPKVLELFEKWLIENEFLDKDKNVIGNWVFLTCSDNDFETLLESQLKVEKNIKRPSYFNKWIDLQKIYSDFYGFNNPKSLKNMIKEMEIEMEGNFHSGFDDAKNTARVIVKLILDGVSFGFENCTFWKTKEEEEKNEKIEEFDFFSDPNLTIYQKQQKYKEFLKKKGKKTRRRIRVVEGNVAYYVQQDGSSEEDEDLKFISRKKRF</sequence>
<dbReference type="Proteomes" id="UP001149090">
    <property type="component" value="Unassembled WGS sequence"/>
</dbReference>
<accession>A0A9Q0L9R3</accession>
<evidence type="ECO:0000313" key="6">
    <source>
        <dbReference type="Proteomes" id="UP001149090"/>
    </source>
</evidence>
<dbReference type="SUPFAM" id="SSF53098">
    <property type="entry name" value="Ribonuclease H-like"/>
    <property type="match status" value="1"/>
</dbReference>
<evidence type="ECO:0000313" key="5">
    <source>
        <dbReference type="EMBL" id="KAJ5068932.1"/>
    </source>
</evidence>
<dbReference type="EMBL" id="JAPDFW010000111">
    <property type="protein sequence ID" value="KAJ5068932.1"/>
    <property type="molecule type" value="Genomic_DNA"/>
</dbReference>
<organism evidence="5 6">
    <name type="scientific">Anaeramoeba ignava</name>
    <name type="common">Anaerobic marine amoeba</name>
    <dbReference type="NCBI Taxonomy" id="1746090"/>
    <lineage>
        <taxon>Eukaryota</taxon>
        <taxon>Metamonada</taxon>
        <taxon>Anaeramoebidae</taxon>
        <taxon>Anaeramoeba</taxon>
    </lineage>
</organism>
<gene>
    <name evidence="5" type="ORF">M0811_12104</name>
</gene>
<proteinExistence type="predicted"/>
<dbReference type="Pfam" id="PF00929">
    <property type="entry name" value="RNase_T"/>
    <property type="match status" value="1"/>
</dbReference>
<dbReference type="InterPro" id="IPR012337">
    <property type="entry name" value="RNaseH-like_sf"/>
</dbReference>
<evidence type="ECO:0000256" key="1">
    <source>
        <dbReference type="ARBA" id="ARBA00022722"/>
    </source>
</evidence>
<dbReference type="InterPro" id="IPR047201">
    <property type="entry name" value="ERI-1_3'hExo-like"/>
</dbReference>
<keyword evidence="3" id="KW-0269">Exonuclease</keyword>
<dbReference type="OMA" id="CRELTHI"/>
<dbReference type="AlphaFoldDB" id="A0A9Q0L9R3"/>
<keyword evidence="2" id="KW-0378">Hydrolase</keyword>
<dbReference type="SMART" id="SM00479">
    <property type="entry name" value="EXOIII"/>
    <property type="match status" value="1"/>
</dbReference>
<evidence type="ECO:0000256" key="2">
    <source>
        <dbReference type="ARBA" id="ARBA00022801"/>
    </source>
</evidence>
<dbReference type="InterPro" id="IPR036397">
    <property type="entry name" value="RNaseH_sf"/>
</dbReference>
<evidence type="ECO:0000259" key="4">
    <source>
        <dbReference type="SMART" id="SM00479"/>
    </source>
</evidence>
<dbReference type="InterPro" id="IPR013520">
    <property type="entry name" value="Ribonucl_H"/>
</dbReference>
<keyword evidence="1" id="KW-0540">Nuclease</keyword>
<dbReference type="CDD" id="cd06133">
    <property type="entry name" value="ERI-1_3'hExo_like"/>
    <property type="match status" value="1"/>
</dbReference>
<name>A0A9Q0L9R3_ANAIG</name>